<sequence>MQNPGTQIFSWTLGRRAAVTVLGAIALGWLASSCRTPPVQTGDSEKPVVVATNTILADLTQQVGGEAIALVSILKPGDDPHVYEPVPLDTQRLEDADLILYNGYNLEPGLIRLAESVGVRGRRVAVGEVVPPLELAEKGSTVPDPHVWGDAKNAIQMVNAIRDELIRLSPEDAATFTQNAADLVATLERLDGWITQQIQTIPPSQRQLVTTHDAFQYYARAYGLTVLGTLIGISTEEQPSAQTLQRLADAVKAANVPAIFAETAINPRLINTVAEEAGVPLADTELYADSIGGPGSGAESYVDMMVTNTRAIARNLGGTPGDWPQ</sequence>
<dbReference type="PANTHER" id="PTHR42953">
    <property type="entry name" value="HIGH-AFFINITY ZINC UPTAKE SYSTEM PROTEIN ZNUA-RELATED"/>
    <property type="match status" value="1"/>
</dbReference>
<gene>
    <name evidence="6" type="ORF">HNI00_06960</name>
</gene>
<dbReference type="SUPFAM" id="SSF53807">
    <property type="entry name" value="Helical backbone' metal receptor"/>
    <property type="match status" value="1"/>
</dbReference>
<keyword evidence="2 5" id="KW-0813">Transport</keyword>
<dbReference type="GO" id="GO:0007155">
    <property type="term" value="P:cell adhesion"/>
    <property type="evidence" value="ECO:0007669"/>
    <property type="project" value="InterPro"/>
</dbReference>
<keyword evidence="3" id="KW-0479">Metal-binding</keyword>
<dbReference type="GO" id="GO:0030313">
    <property type="term" value="C:cell envelope"/>
    <property type="evidence" value="ECO:0007669"/>
    <property type="project" value="UniProtKB-SubCell"/>
</dbReference>
<comment type="subcellular location">
    <subcellularLocation>
        <location evidence="1">Cell envelope</location>
    </subcellularLocation>
</comment>
<dbReference type="RefSeq" id="WP_316791905.1">
    <property type="nucleotide sequence ID" value="NZ_CP053540.1"/>
</dbReference>
<evidence type="ECO:0000313" key="6">
    <source>
        <dbReference type="EMBL" id="WOB42915.1"/>
    </source>
</evidence>
<organism evidence="6">
    <name type="scientific">Thermoleptolyngbya oregonensis NK1-22</name>
    <dbReference type="NCBI Taxonomy" id="2547457"/>
    <lineage>
        <taxon>Bacteria</taxon>
        <taxon>Bacillati</taxon>
        <taxon>Cyanobacteriota</taxon>
        <taxon>Cyanophyceae</taxon>
        <taxon>Oculatellales</taxon>
        <taxon>Oculatellaceae</taxon>
        <taxon>Thermoleptolyngbya</taxon>
    </lineage>
</organism>
<dbReference type="InterPro" id="IPR006129">
    <property type="entry name" value="AdhesinB"/>
</dbReference>
<keyword evidence="4" id="KW-0732">Signal</keyword>
<evidence type="ECO:0000256" key="3">
    <source>
        <dbReference type="ARBA" id="ARBA00022723"/>
    </source>
</evidence>
<dbReference type="InterPro" id="IPR006128">
    <property type="entry name" value="Lipoprotein_PsaA-like"/>
</dbReference>
<comment type="similarity">
    <text evidence="5">Belongs to the bacterial solute-binding protein 9 family.</text>
</comment>
<protein>
    <submittedName>
        <fullName evidence="6">Zinc ABC transporter solute-binding protein</fullName>
    </submittedName>
</protein>
<dbReference type="PANTHER" id="PTHR42953:SF1">
    <property type="entry name" value="METAL-BINDING PROTEIN HI_0362-RELATED"/>
    <property type="match status" value="1"/>
</dbReference>
<dbReference type="Pfam" id="PF01297">
    <property type="entry name" value="ZnuA"/>
    <property type="match status" value="1"/>
</dbReference>
<dbReference type="EMBL" id="CP053540">
    <property type="protein sequence ID" value="WOB42915.1"/>
    <property type="molecule type" value="Genomic_DNA"/>
</dbReference>
<evidence type="ECO:0000256" key="2">
    <source>
        <dbReference type="ARBA" id="ARBA00022448"/>
    </source>
</evidence>
<dbReference type="GO" id="GO:0030001">
    <property type="term" value="P:metal ion transport"/>
    <property type="evidence" value="ECO:0007669"/>
    <property type="project" value="InterPro"/>
</dbReference>
<dbReference type="Gene3D" id="3.40.50.1980">
    <property type="entry name" value="Nitrogenase molybdenum iron protein domain"/>
    <property type="match status" value="2"/>
</dbReference>
<evidence type="ECO:0000256" key="5">
    <source>
        <dbReference type="RuleBase" id="RU003512"/>
    </source>
</evidence>
<dbReference type="PRINTS" id="PR00690">
    <property type="entry name" value="ADHESNFAMILY"/>
</dbReference>
<evidence type="ECO:0000256" key="4">
    <source>
        <dbReference type="ARBA" id="ARBA00022729"/>
    </source>
</evidence>
<dbReference type="PRINTS" id="PR00691">
    <property type="entry name" value="ADHESINB"/>
</dbReference>
<evidence type="ECO:0000256" key="1">
    <source>
        <dbReference type="ARBA" id="ARBA00004196"/>
    </source>
</evidence>
<dbReference type="KEGG" id="tog:HNI00_06960"/>
<accession>A0AA96Y389</accession>
<dbReference type="InterPro" id="IPR050492">
    <property type="entry name" value="Bact_metal-bind_prot9"/>
</dbReference>
<dbReference type="AlphaFoldDB" id="A0AA96Y389"/>
<proteinExistence type="inferred from homology"/>
<reference evidence="6" key="1">
    <citation type="submission" date="2020-05" db="EMBL/GenBank/DDBJ databases">
        <authorList>
            <person name="Zhu T."/>
            <person name="Keshari N."/>
            <person name="Lu X."/>
        </authorList>
    </citation>
    <scope>NUCLEOTIDE SEQUENCE</scope>
    <source>
        <strain evidence="6">NK1-22</strain>
    </source>
</reference>
<name>A0AA96Y389_9CYAN</name>
<dbReference type="GO" id="GO:0046872">
    <property type="term" value="F:metal ion binding"/>
    <property type="evidence" value="ECO:0007669"/>
    <property type="project" value="UniProtKB-KW"/>
</dbReference>
<dbReference type="InterPro" id="IPR006127">
    <property type="entry name" value="ZnuA-like"/>
</dbReference>